<sequence length="92" mass="10260">MLRMDGGGEASDYGSSEAGIYEHEEELEHHLRVSRQEHPGGVDGDGDDDLKAEGEGKGEDEGEDELSEAPRRSSTRRRSSIRMGRRRTWSQS</sequence>
<protein>
    <submittedName>
        <fullName evidence="2">Uncharacterized protein</fullName>
    </submittedName>
</protein>
<evidence type="ECO:0000313" key="2">
    <source>
        <dbReference type="EnsemblPlants" id="HORVU.MOREX.r3.5HG0494630.1.CDS1"/>
    </source>
</evidence>
<accession>A0A8I7B9G7</accession>
<dbReference type="Proteomes" id="UP000011116">
    <property type="component" value="Chromosome 5H"/>
</dbReference>
<evidence type="ECO:0000313" key="3">
    <source>
        <dbReference type="Proteomes" id="UP000011116"/>
    </source>
</evidence>
<reference evidence="3" key="1">
    <citation type="journal article" date="2012" name="Nature">
        <title>A physical, genetic and functional sequence assembly of the barley genome.</title>
        <authorList>
            <consortium name="The International Barley Genome Sequencing Consortium"/>
            <person name="Mayer K.F."/>
            <person name="Waugh R."/>
            <person name="Brown J.W."/>
            <person name="Schulman A."/>
            <person name="Langridge P."/>
            <person name="Platzer M."/>
            <person name="Fincher G.B."/>
            <person name="Muehlbauer G.J."/>
            <person name="Sato K."/>
            <person name="Close T.J."/>
            <person name="Wise R.P."/>
            <person name="Stein N."/>
        </authorList>
    </citation>
    <scope>NUCLEOTIDE SEQUENCE [LARGE SCALE GENOMIC DNA]</scope>
    <source>
        <strain evidence="3">cv. Morex</strain>
    </source>
</reference>
<keyword evidence="3" id="KW-1185">Reference proteome</keyword>
<feature type="compositionally biased region" description="Basic residues" evidence="1">
    <location>
        <begin position="73"/>
        <end position="92"/>
    </location>
</feature>
<dbReference type="AlphaFoldDB" id="A0A8I7B9G7"/>
<feature type="compositionally biased region" description="Basic and acidic residues" evidence="1">
    <location>
        <begin position="49"/>
        <end position="59"/>
    </location>
</feature>
<dbReference type="EnsemblPlants" id="HORVU.MOREX.r3.5HG0494630.1">
    <property type="protein sequence ID" value="HORVU.MOREX.r3.5HG0494630.1.CDS1"/>
    <property type="gene ID" value="HORVU.MOREX.r3.5HG0494630"/>
</dbReference>
<reference evidence="2" key="2">
    <citation type="submission" date="2020-10" db="EMBL/GenBank/DDBJ databases">
        <authorList>
            <person name="Scholz U."/>
            <person name="Mascher M."/>
            <person name="Fiebig A."/>
        </authorList>
    </citation>
    <scope>NUCLEOTIDE SEQUENCE [LARGE SCALE GENOMIC DNA]</scope>
    <source>
        <strain evidence="2">cv. Morex</strain>
    </source>
</reference>
<name>A0A8I7B9G7_HORVV</name>
<feature type="compositionally biased region" description="Basic and acidic residues" evidence="1">
    <location>
        <begin position="20"/>
        <end position="40"/>
    </location>
</feature>
<organism evidence="2 3">
    <name type="scientific">Hordeum vulgare subsp. vulgare</name>
    <name type="common">Domesticated barley</name>
    <dbReference type="NCBI Taxonomy" id="112509"/>
    <lineage>
        <taxon>Eukaryota</taxon>
        <taxon>Viridiplantae</taxon>
        <taxon>Streptophyta</taxon>
        <taxon>Embryophyta</taxon>
        <taxon>Tracheophyta</taxon>
        <taxon>Spermatophyta</taxon>
        <taxon>Magnoliopsida</taxon>
        <taxon>Liliopsida</taxon>
        <taxon>Poales</taxon>
        <taxon>Poaceae</taxon>
        <taxon>BOP clade</taxon>
        <taxon>Pooideae</taxon>
        <taxon>Triticodae</taxon>
        <taxon>Triticeae</taxon>
        <taxon>Hordeinae</taxon>
        <taxon>Hordeum</taxon>
    </lineage>
</organism>
<evidence type="ECO:0000256" key="1">
    <source>
        <dbReference type="SAM" id="MobiDB-lite"/>
    </source>
</evidence>
<dbReference type="Gramene" id="HORVU.MOREX.r3.5HG0494630.1">
    <property type="protein sequence ID" value="HORVU.MOREX.r3.5HG0494630.1.CDS1"/>
    <property type="gene ID" value="HORVU.MOREX.r3.5HG0494630"/>
</dbReference>
<reference evidence="2" key="3">
    <citation type="submission" date="2022-01" db="UniProtKB">
        <authorList>
            <consortium name="EnsemblPlants"/>
        </authorList>
    </citation>
    <scope>IDENTIFICATION</scope>
    <source>
        <strain evidence="2">subsp. vulgare</strain>
    </source>
</reference>
<proteinExistence type="predicted"/>
<feature type="region of interest" description="Disordered" evidence="1">
    <location>
        <begin position="1"/>
        <end position="92"/>
    </location>
</feature>